<proteinExistence type="inferred from homology"/>
<keyword evidence="3 8" id="KW-1134">Transmembrane beta strand</keyword>
<evidence type="ECO:0000256" key="8">
    <source>
        <dbReference type="PROSITE-ProRule" id="PRU01360"/>
    </source>
</evidence>
<name>A0A368UX41_9BACT</name>
<dbReference type="FunFam" id="2.60.40.1120:FF:000003">
    <property type="entry name" value="Outer membrane protein Omp121"/>
    <property type="match status" value="1"/>
</dbReference>
<evidence type="ECO:0000256" key="2">
    <source>
        <dbReference type="ARBA" id="ARBA00022448"/>
    </source>
</evidence>
<keyword evidence="14" id="KW-1185">Reference proteome</keyword>
<evidence type="ECO:0000256" key="5">
    <source>
        <dbReference type="ARBA" id="ARBA00023077"/>
    </source>
</evidence>
<evidence type="ECO:0000256" key="7">
    <source>
        <dbReference type="ARBA" id="ARBA00023237"/>
    </source>
</evidence>
<feature type="domain" description="TonB-dependent receptor-like beta-barrel" evidence="11">
    <location>
        <begin position="412"/>
        <end position="1000"/>
    </location>
</feature>
<evidence type="ECO:0000256" key="10">
    <source>
        <dbReference type="SAM" id="SignalP"/>
    </source>
</evidence>
<keyword evidence="6 8" id="KW-0472">Membrane</keyword>
<dbReference type="GO" id="GO:0009279">
    <property type="term" value="C:cell outer membrane"/>
    <property type="evidence" value="ECO:0007669"/>
    <property type="project" value="UniProtKB-SubCell"/>
</dbReference>
<dbReference type="InterPro" id="IPR036942">
    <property type="entry name" value="Beta-barrel_TonB_sf"/>
</dbReference>
<dbReference type="InterPro" id="IPR023996">
    <property type="entry name" value="TonB-dep_OMP_SusC/RagA"/>
</dbReference>
<keyword evidence="5 9" id="KW-0798">TonB box</keyword>
<dbReference type="Pfam" id="PF13715">
    <property type="entry name" value="CarbopepD_reg_2"/>
    <property type="match status" value="1"/>
</dbReference>
<protein>
    <submittedName>
        <fullName evidence="13">TonB-linked SusC/RagA family outer membrane protein</fullName>
    </submittedName>
</protein>
<dbReference type="InterPro" id="IPR023997">
    <property type="entry name" value="TonB-dep_OMP_SusC/RagA_CS"/>
</dbReference>
<evidence type="ECO:0000313" key="13">
    <source>
        <dbReference type="EMBL" id="RCW33299.1"/>
    </source>
</evidence>
<dbReference type="PROSITE" id="PS52016">
    <property type="entry name" value="TONB_DEPENDENT_REC_3"/>
    <property type="match status" value="1"/>
</dbReference>
<gene>
    <name evidence="13" type="ORF">DFO77_11364</name>
</gene>
<keyword evidence="2 8" id="KW-0813">Transport</keyword>
<sequence>MKKMKYLKKEALTFVIFFLCFSISILAQNVSISGTVNDNTGQPLPGVNIIVEGTTRGTITDIDGNYSLEAPSDGALVFNFIGFSSQTVPINGRTEIDVVLEPTDVSLSEVVVVGYGTQRRENLTGAVTDVRAERMQNKPVSNLTSALQGEAAGVSIVNSGGPGQEPNIRIRGIGSVNLSSSPLFVVDGMPVGSIEGLDPNSMQSVSILKDASSAAIYGSRAANGVLLITTKKGNRGGEITINVDASTGTQEMWKTLDLMNREQYMDFATEYLTNAGSDLPARFSNMNDPVYPGASQTFAETDTDWQDELFRSAPISKVNVDLTGGNDKFRFFTSYGFIDQEGIMVGTDYTRHSTTFNAEFKVNDFLTIGENVTGSYGIRNNEKESGGRTMIKHIVNQIPYIPASVPVGTEGYEHGYRTTSQVDDTDPENPLRIAEQDKNIYKRANIIGNAYAELSFTDWLTFKSVFGMEYTSDQTIIDSPKYKDDYNERVNHELEDNRYKFYSRIYTNQLTFDKSFNQHDINAVAVVEEQITTGSRLIGRGEHETNLLNQLDGTINQSVAGNLNETMLISYTGRINYSFADKYLLSASFRRDGSSKFAPGNKWGDFPGASIGWVLSKETFMQDIDLISNLKFRASYGKVGNNALGAYDWQSTINQNTWAVFNSNAENNPGAYYGKLPNEELEWEITTMQNFGFDLSLLDYSVTFSAEYFKREVDNLLLQKNLPASLGYIDNPWTNVGAMKNSGFEFSAGYHKRDGNFQFSVMANLGTINNEVTDLDGKVYDQVAVTGDYGGGTITRTQEGHPVQGFYGYKVDGIFQSQSEIDALNQTALQQYNEGNVTKQVYQNEGTSPGDIKFKDLDGNGVINEEDRTVIGNFLPDFSYGLNFSGSYRNLDFSMQLQGVYGNDIYSGTKVLTQGMMRLFNSDVAVLDAWTPSNTNTDIPRAVNADPNNNARTSDRFIEDGSYMRIKNLTIGYNFSDNVLSGISGNSIKGLKLYVTAQNLLTLTDYYGYDPEIAHRGDNNMMNGADFGQYPQPRTFLFGIKATF</sequence>
<dbReference type="EMBL" id="QPIZ01000013">
    <property type="protein sequence ID" value="RCW33299.1"/>
    <property type="molecule type" value="Genomic_DNA"/>
</dbReference>
<evidence type="ECO:0000313" key="14">
    <source>
        <dbReference type="Proteomes" id="UP000252733"/>
    </source>
</evidence>
<evidence type="ECO:0000256" key="3">
    <source>
        <dbReference type="ARBA" id="ARBA00022452"/>
    </source>
</evidence>
<evidence type="ECO:0000256" key="4">
    <source>
        <dbReference type="ARBA" id="ARBA00022692"/>
    </source>
</evidence>
<dbReference type="Gene3D" id="2.40.170.20">
    <property type="entry name" value="TonB-dependent receptor, beta-barrel domain"/>
    <property type="match status" value="1"/>
</dbReference>
<keyword evidence="10" id="KW-0732">Signal</keyword>
<dbReference type="Pfam" id="PF07715">
    <property type="entry name" value="Plug"/>
    <property type="match status" value="1"/>
</dbReference>
<dbReference type="Gene3D" id="2.60.40.1120">
    <property type="entry name" value="Carboxypeptidase-like, regulatory domain"/>
    <property type="match status" value="1"/>
</dbReference>
<dbReference type="RefSeq" id="WP_114437179.1">
    <property type="nucleotide sequence ID" value="NZ_QPIZ01000013.1"/>
</dbReference>
<evidence type="ECO:0000256" key="9">
    <source>
        <dbReference type="RuleBase" id="RU003357"/>
    </source>
</evidence>
<dbReference type="Proteomes" id="UP000252733">
    <property type="component" value="Unassembled WGS sequence"/>
</dbReference>
<comment type="caution">
    <text evidence="13">The sequence shown here is derived from an EMBL/GenBank/DDBJ whole genome shotgun (WGS) entry which is preliminary data.</text>
</comment>
<dbReference type="Gene3D" id="2.170.130.10">
    <property type="entry name" value="TonB-dependent receptor, plug domain"/>
    <property type="match status" value="1"/>
</dbReference>
<dbReference type="InterPro" id="IPR037066">
    <property type="entry name" value="Plug_dom_sf"/>
</dbReference>
<feature type="signal peptide" evidence="10">
    <location>
        <begin position="1"/>
        <end position="27"/>
    </location>
</feature>
<dbReference type="InterPro" id="IPR012910">
    <property type="entry name" value="Plug_dom"/>
</dbReference>
<dbReference type="InterPro" id="IPR008969">
    <property type="entry name" value="CarboxyPept-like_regulatory"/>
</dbReference>
<dbReference type="AlphaFoldDB" id="A0A368UX41"/>
<evidence type="ECO:0000256" key="1">
    <source>
        <dbReference type="ARBA" id="ARBA00004571"/>
    </source>
</evidence>
<keyword evidence="4 8" id="KW-0812">Transmembrane</keyword>
<accession>A0A368UX41</accession>
<dbReference type="InterPro" id="IPR000531">
    <property type="entry name" value="Beta-barrel_TonB"/>
</dbReference>
<organism evidence="13 14">
    <name type="scientific">Marinilabilia salmonicolor</name>
    <dbReference type="NCBI Taxonomy" id="989"/>
    <lineage>
        <taxon>Bacteria</taxon>
        <taxon>Pseudomonadati</taxon>
        <taxon>Bacteroidota</taxon>
        <taxon>Bacteroidia</taxon>
        <taxon>Marinilabiliales</taxon>
        <taxon>Marinilabiliaceae</taxon>
        <taxon>Marinilabilia</taxon>
    </lineage>
</organism>
<dbReference type="NCBIfam" id="TIGR04056">
    <property type="entry name" value="OMP_RagA_SusC"/>
    <property type="match status" value="1"/>
</dbReference>
<keyword evidence="7 8" id="KW-0998">Cell outer membrane</keyword>
<dbReference type="Pfam" id="PF00593">
    <property type="entry name" value="TonB_dep_Rec_b-barrel"/>
    <property type="match status" value="1"/>
</dbReference>
<dbReference type="InterPro" id="IPR039426">
    <property type="entry name" value="TonB-dep_rcpt-like"/>
</dbReference>
<comment type="subcellular location">
    <subcellularLocation>
        <location evidence="1 8">Cell outer membrane</location>
        <topology evidence="1 8">Multi-pass membrane protein</topology>
    </subcellularLocation>
</comment>
<evidence type="ECO:0000259" key="11">
    <source>
        <dbReference type="Pfam" id="PF00593"/>
    </source>
</evidence>
<reference evidence="13 14" key="1">
    <citation type="submission" date="2018-07" db="EMBL/GenBank/DDBJ databases">
        <title>Freshwater and sediment microbial communities from various areas in North America, analyzing microbe dynamics in response to fracking.</title>
        <authorList>
            <person name="Lamendella R."/>
        </authorList>
    </citation>
    <scope>NUCLEOTIDE SEQUENCE [LARGE SCALE GENOMIC DNA]</scope>
    <source>
        <strain evidence="13 14">160A</strain>
    </source>
</reference>
<evidence type="ECO:0000256" key="6">
    <source>
        <dbReference type="ARBA" id="ARBA00023136"/>
    </source>
</evidence>
<feature type="domain" description="TonB-dependent receptor plug" evidence="12">
    <location>
        <begin position="121"/>
        <end position="225"/>
    </location>
</feature>
<dbReference type="NCBIfam" id="TIGR04057">
    <property type="entry name" value="SusC_RagA_signa"/>
    <property type="match status" value="1"/>
</dbReference>
<comment type="similarity">
    <text evidence="8 9">Belongs to the TonB-dependent receptor family.</text>
</comment>
<dbReference type="SUPFAM" id="SSF56935">
    <property type="entry name" value="Porins"/>
    <property type="match status" value="1"/>
</dbReference>
<evidence type="ECO:0000259" key="12">
    <source>
        <dbReference type="Pfam" id="PF07715"/>
    </source>
</evidence>
<feature type="chain" id="PRO_5016842908" evidence="10">
    <location>
        <begin position="28"/>
        <end position="1044"/>
    </location>
</feature>
<dbReference type="SUPFAM" id="SSF49464">
    <property type="entry name" value="Carboxypeptidase regulatory domain-like"/>
    <property type="match status" value="1"/>
</dbReference>